<name>A0ABY8URP8_TETOB</name>
<dbReference type="Proteomes" id="UP001244341">
    <property type="component" value="Chromosome 17b"/>
</dbReference>
<evidence type="ECO:0000313" key="3">
    <source>
        <dbReference type="Proteomes" id="UP001244341"/>
    </source>
</evidence>
<accession>A0ABY8URP8</accession>
<gene>
    <name evidence="2" type="ORF">OEZ85_013464</name>
</gene>
<protein>
    <recommendedName>
        <fullName evidence="1">ACT domain-containing protein</fullName>
    </recommendedName>
</protein>
<dbReference type="InterPro" id="IPR045865">
    <property type="entry name" value="ACT-like_dom_sf"/>
</dbReference>
<dbReference type="SUPFAM" id="SSF55021">
    <property type="entry name" value="ACT-like"/>
    <property type="match status" value="1"/>
</dbReference>
<keyword evidence="3" id="KW-1185">Reference proteome</keyword>
<feature type="domain" description="ACT" evidence="1">
    <location>
        <begin position="86"/>
        <end position="165"/>
    </location>
</feature>
<reference evidence="2 3" key="1">
    <citation type="submission" date="2023-05" db="EMBL/GenBank/DDBJ databases">
        <title>A 100% complete, gapless, phased diploid assembly of the Scenedesmus obliquus UTEX 3031 genome.</title>
        <authorList>
            <person name="Biondi T.C."/>
            <person name="Hanschen E.R."/>
            <person name="Kwon T."/>
            <person name="Eng W."/>
            <person name="Kruse C.P.S."/>
            <person name="Koehler S.I."/>
            <person name="Kunde Y."/>
            <person name="Gleasner C.D."/>
            <person name="You Mak K.T."/>
            <person name="Polle J."/>
            <person name="Hovde B.T."/>
            <person name="Starkenburg S.R."/>
        </authorList>
    </citation>
    <scope>NUCLEOTIDE SEQUENCE [LARGE SCALE GENOMIC DNA]</scope>
    <source>
        <strain evidence="2 3">DOE0152z</strain>
    </source>
</reference>
<dbReference type="CDD" id="cd04873">
    <property type="entry name" value="ACT_UUR-ACR-like"/>
    <property type="match status" value="1"/>
</dbReference>
<dbReference type="PROSITE" id="PS51671">
    <property type="entry name" value="ACT"/>
    <property type="match status" value="1"/>
</dbReference>
<evidence type="ECO:0000313" key="2">
    <source>
        <dbReference type="EMBL" id="WIA23780.1"/>
    </source>
</evidence>
<organism evidence="2 3">
    <name type="scientific">Tetradesmus obliquus</name>
    <name type="common">Green alga</name>
    <name type="synonym">Acutodesmus obliquus</name>
    <dbReference type="NCBI Taxonomy" id="3088"/>
    <lineage>
        <taxon>Eukaryota</taxon>
        <taxon>Viridiplantae</taxon>
        <taxon>Chlorophyta</taxon>
        <taxon>core chlorophytes</taxon>
        <taxon>Chlorophyceae</taxon>
        <taxon>CS clade</taxon>
        <taxon>Sphaeropleales</taxon>
        <taxon>Scenedesmaceae</taxon>
        <taxon>Tetradesmus</taxon>
    </lineage>
</organism>
<dbReference type="InterPro" id="IPR002912">
    <property type="entry name" value="ACT_dom"/>
</dbReference>
<evidence type="ECO:0000259" key="1">
    <source>
        <dbReference type="PROSITE" id="PS51671"/>
    </source>
</evidence>
<dbReference type="EMBL" id="CP126224">
    <property type="protein sequence ID" value="WIA23780.1"/>
    <property type="molecule type" value="Genomic_DNA"/>
</dbReference>
<proteinExistence type="predicted"/>
<sequence>MLLSRAVSRYASRTAGIKHAPLRPARISHAQQFLRKSIRTSSSLARPLGAAVEEAASSDAEEEGYGLEPCSPAFVVADNSHPHYTQFSVDVADYPGLLRVITWVMNGMSCRVHNAVLKSSEDGMASDVFWVTDLRGRKLSDAAANDLADRLEEFVSYCAPPSKDGEFTEYTCGDISISNLSHPQCTEVTVVANIFSPGLLFEMSSIFHGQGIAIVEGLVRGGSESPIPPDMLAGMSGLAAAAAGGSSSSSSSSGSVPDPPAGMRVMRFWVKKGKSGSKLDYADVSALLYTLRVVLGDGGLPTQPPNSELNDLACPCSDTDDGGSGGVNAVRGAGTAKGRFTMA</sequence>